<organism evidence="5 6">
    <name type="scientific">Plasmodium gaboni</name>
    <dbReference type="NCBI Taxonomy" id="647221"/>
    <lineage>
        <taxon>Eukaryota</taxon>
        <taxon>Sar</taxon>
        <taxon>Alveolata</taxon>
        <taxon>Apicomplexa</taxon>
        <taxon>Aconoidasida</taxon>
        <taxon>Haemosporida</taxon>
        <taxon>Plasmodiidae</taxon>
        <taxon>Plasmodium</taxon>
        <taxon>Plasmodium (Laverania)</taxon>
    </lineage>
</organism>
<dbReference type="Gene3D" id="3.90.182.10">
    <property type="entry name" value="Toxin - Anthrax Protective Antigen,domain 1"/>
    <property type="match status" value="1"/>
</dbReference>
<proteinExistence type="predicted"/>
<evidence type="ECO:0000259" key="3">
    <source>
        <dbReference type="PROSITE" id="PS50820"/>
    </source>
</evidence>
<feature type="chain" id="PRO_5045542231" evidence="2">
    <location>
        <begin position="17"/>
        <end position="1037"/>
    </location>
</feature>
<feature type="domain" description="LCCL" evidence="3">
    <location>
        <begin position="780"/>
        <end position="835"/>
    </location>
</feature>
<feature type="coiled-coil region" evidence="1">
    <location>
        <begin position="177"/>
        <end position="204"/>
    </location>
</feature>
<evidence type="ECO:0000259" key="4">
    <source>
        <dbReference type="PROSITE" id="PS51820"/>
    </source>
</evidence>
<dbReference type="InterPro" id="IPR036943">
    <property type="entry name" value="FN_type2_sf"/>
</dbReference>
<feature type="signal peptide" evidence="2">
    <location>
        <begin position="1"/>
        <end position="16"/>
    </location>
</feature>
<sequence>MLKITCVILFFYIIKSLFVYTKSPETSLEKITEFRQQHRKTLDGRLCAAAFLHDDQTYTNCSTSISPDGTSGREWCYVEVQLLGKGSRDWDYCRDSINYDKLRLHAKKVFEEKSLEADRLKDRLHVLNSRVYSMLQKYDSVCGKKHELINSRIEKINEWLDKSSESIIKIENNSNDLNSTKSIINQLQIDIKEENKNLKQSEENCKNLPGYENEPDSDGLKVSYFNNLFFDGIPIETRIEKDINFLYNSRGPLENLSPHKYSIRYESYLFVPHNGTYTFTIETDCYVRLLINNKVILTYGLEEVVDITDENMYYNNQHDMNQYNNGYKLNTPLSFSYRKYSNIKYTLNNDDGSEIIKKNSIPIELVGGEKHKFVLEISHSAHLKYKNEESSSFKLYWKSSRINQQIIQSHYFFTENIIPPTRFSSLDPDIFELGLVDINQHVYKNDNKWIITKVNTKYIGLHLLKTQEHPQYNNFSLSINTGSNLFIASPIDNVFPLSPYKDSLWKVFDTNDIIEIENTGNSNNNNVNVNNNNNNMIHKKKQFKIKFIPLKNKSELKFYVSNNIPFFIFAQQRKIFPTICNGEEQILSLPSNAAFKECEESSSLSYEFNCIAGLSSLHMDKKFHVWRSSNSGIGEYIKVSFNAPVQINKFRFKPRDDVLTWPSEISLLFDDTEVIIPVLHTSNIEHNTTKLEHPIITTFVKIEIKDMFLNHNETGGSFELVGNSCNFTNDDYLVAHHATIDIIDCHNNTLNNIPDVLPLIHGDKFLITCDPNCIDNLSGEVYGSDVYSIDSSICKASIHAGVCNIQNKYNCKFLIIINEKQKNYIGTLQNNILSLNQSNNSNLSFSFSPILNPNFSQFYSSHPNSYSIVFKRNDDLNLPNKFLIDYGDIFTNYGSFAYGWNKPITFLNSSAQKKNFYSNGLYSGGIPFPPATASQHCITDLECQTNFWTFQTHENGTYTIQVLVANLSSNIKQNAFIEVNGLPLIKNIQLEKNEYFVAVKNVHVTSRSLIFTSTCLETDNQCANAKTTIMALQILKI</sequence>
<dbReference type="InterPro" id="IPR037524">
    <property type="entry name" value="PA14/GLEYA"/>
</dbReference>
<name>A0ABY1UHN8_9APIC</name>
<dbReference type="InterPro" id="IPR004043">
    <property type="entry name" value="LCCL"/>
</dbReference>
<dbReference type="Gene3D" id="2.10.10.10">
    <property type="entry name" value="Fibronectin, type II, collagen-binding"/>
    <property type="match status" value="1"/>
</dbReference>
<dbReference type="SUPFAM" id="SSF56988">
    <property type="entry name" value="Anthrax protective antigen"/>
    <property type="match status" value="1"/>
</dbReference>
<dbReference type="SMART" id="SM00758">
    <property type="entry name" value="PA14"/>
    <property type="match status" value="1"/>
</dbReference>
<keyword evidence="6" id="KW-1185">Reference proteome</keyword>
<evidence type="ECO:0000313" key="6">
    <source>
        <dbReference type="Proteomes" id="UP000831156"/>
    </source>
</evidence>
<protein>
    <submittedName>
        <fullName evidence="5">LCCL domain-containing protein</fullName>
    </submittedName>
</protein>
<accession>A0ABY1UHN8</accession>
<dbReference type="Gene3D" id="2.170.130.20">
    <property type="entry name" value="LCCL-like domain"/>
    <property type="match status" value="1"/>
</dbReference>
<feature type="domain" description="PA14" evidence="4">
    <location>
        <begin position="215"/>
        <end position="411"/>
    </location>
</feature>
<dbReference type="Pfam" id="PF07691">
    <property type="entry name" value="PA14"/>
    <property type="match status" value="1"/>
</dbReference>
<evidence type="ECO:0000256" key="1">
    <source>
        <dbReference type="SAM" id="Coils"/>
    </source>
</evidence>
<dbReference type="Proteomes" id="UP000831156">
    <property type="component" value="Chromosome 1"/>
</dbReference>
<evidence type="ECO:0000256" key="2">
    <source>
        <dbReference type="SAM" id="SignalP"/>
    </source>
</evidence>
<dbReference type="InterPro" id="IPR036609">
    <property type="entry name" value="LCCL_sf"/>
</dbReference>
<evidence type="ECO:0000313" key="5">
    <source>
        <dbReference type="EMBL" id="SOV10139.1"/>
    </source>
</evidence>
<reference evidence="5 6" key="1">
    <citation type="submission" date="2016-09" db="EMBL/GenBank/DDBJ databases">
        <authorList>
            <consortium name="Pathogen Informatics"/>
            <person name="Sun Q."/>
            <person name="Inoue M."/>
        </authorList>
    </citation>
    <scope>NUCLEOTIDE SEQUENCE [LARGE SCALE GENOMIC DNA]</scope>
</reference>
<dbReference type="SUPFAM" id="SSF49785">
    <property type="entry name" value="Galactose-binding domain-like"/>
    <property type="match status" value="1"/>
</dbReference>
<dbReference type="PROSITE" id="PS51820">
    <property type="entry name" value="PA14"/>
    <property type="match status" value="1"/>
</dbReference>
<dbReference type="Pfam" id="PF03815">
    <property type="entry name" value="LCCL"/>
    <property type="match status" value="1"/>
</dbReference>
<dbReference type="PROSITE" id="PS50820">
    <property type="entry name" value="LCCL"/>
    <property type="match status" value="1"/>
</dbReference>
<dbReference type="SMART" id="SM00603">
    <property type="entry name" value="LCCL"/>
    <property type="match status" value="1"/>
</dbReference>
<gene>
    <name evidence="5" type="ORF">PGABG01_0107400</name>
</gene>
<dbReference type="InterPro" id="IPR011658">
    <property type="entry name" value="PA14_dom"/>
</dbReference>
<keyword evidence="2" id="KW-0732">Signal</keyword>
<dbReference type="InterPro" id="IPR008979">
    <property type="entry name" value="Galactose-bd-like_sf"/>
</dbReference>
<dbReference type="SUPFAM" id="SSF69848">
    <property type="entry name" value="LCCL domain"/>
    <property type="match status" value="1"/>
</dbReference>
<dbReference type="EMBL" id="LT969424">
    <property type="protein sequence ID" value="SOV10139.1"/>
    <property type="molecule type" value="Genomic_DNA"/>
</dbReference>
<keyword evidence="1" id="KW-0175">Coiled coil</keyword>